<dbReference type="InterPro" id="IPR020568">
    <property type="entry name" value="Ribosomal_Su5_D2-typ_SF"/>
</dbReference>
<keyword evidence="2" id="KW-0720">Serine protease</keyword>
<dbReference type="GO" id="GO:0030163">
    <property type="term" value="P:protein catabolic process"/>
    <property type="evidence" value="ECO:0007669"/>
    <property type="project" value="InterPro"/>
</dbReference>
<dbReference type="KEGG" id="hjo:AY555_03415"/>
<keyword evidence="2" id="KW-0378">Hydrolase</keyword>
<dbReference type="InterPro" id="IPR014721">
    <property type="entry name" value="Ribsml_uS5_D2-typ_fold_subgr"/>
</dbReference>
<accession>A0A143DCX7</accession>
<dbReference type="InterPro" id="IPR027417">
    <property type="entry name" value="P-loop_NTPase"/>
</dbReference>
<dbReference type="Pfam" id="PF20437">
    <property type="entry name" value="LonC_helical"/>
    <property type="match status" value="1"/>
</dbReference>
<dbReference type="GO" id="GO:0006508">
    <property type="term" value="P:proteolysis"/>
    <property type="evidence" value="ECO:0007669"/>
    <property type="project" value="UniProtKB-KW"/>
</dbReference>
<evidence type="ECO:0000259" key="5">
    <source>
        <dbReference type="PROSITE" id="PS51786"/>
    </source>
</evidence>
<dbReference type="Gene3D" id="3.30.230.10">
    <property type="match status" value="1"/>
</dbReference>
<reference evidence="6 7" key="1">
    <citation type="submission" date="2016-02" db="EMBL/GenBank/DDBJ databases">
        <title>Complete Genome of H5569, the type strain of the newly described species Haematospirillium jordaniae.</title>
        <authorList>
            <person name="Nicholson A.C."/>
            <person name="Humrighouse B.W."/>
            <person name="Loparov V."/>
            <person name="McQuiston J.R."/>
        </authorList>
    </citation>
    <scope>NUCLEOTIDE SEQUENCE [LARGE SCALE GENOMIC DNA]</scope>
    <source>
        <strain evidence="6 7">H5569</strain>
    </source>
</reference>
<dbReference type="PROSITE" id="PS51786">
    <property type="entry name" value="LON_PROTEOLYTIC"/>
    <property type="match status" value="1"/>
</dbReference>
<comment type="similarity">
    <text evidence="2">Belongs to the peptidase S16 family.</text>
</comment>
<organism evidence="6 7">
    <name type="scientific">Haematospirillum jordaniae</name>
    <dbReference type="NCBI Taxonomy" id="1549855"/>
    <lineage>
        <taxon>Bacteria</taxon>
        <taxon>Pseudomonadati</taxon>
        <taxon>Pseudomonadota</taxon>
        <taxon>Alphaproteobacteria</taxon>
        <taxon>Rhodospirillales</taxon>
        <taxon>Novispirillaceae</taxon>
        <taxon>Haematospirillum</taxon>
    </lineage>
</organism>
<dbReference type="InterPro" id="IPR027065">
    <property type="entry name" value="Lon_Prtase"/>
</dbReference>
<dbReference type="GO" id="GO:0004176">
    <property type="term" value="F:ATP-dependent peptidase activity"/>
    <property type="evidence" value="ECO:0007669"/>
    <property type="project" value="UniProtKB-UniRule"/>
</dbReference>
<evidence type="ECO:0000313" key="7">
    <source>
        <dbReference type="Proteomes" id="UP000076066"/>
    </source>
</evidence>
<dbReference type="SUPFAM" id="SSF54211">
    <property type="entry name" value="Ribosomal protein S5 domain 2-like"/>
    <property type="match status" value="1"/>
</dbReference>
<dbReference type="Gene3D" id="1.10.8.60">
    <property type="match status" value="1"/>
</dbReference>
<dbReference type="InterPro" id="IPR046844">
    <property type="entry name" value="Lon-like_helical"/>
</dbReference>
<dbReference type="Gene3D" id="3.40.50.300">
    <property type="entry name" value="P-loop containing nucleotide triphosphate hydrolases"/>
    <property type="match status" value="2"/>
</dbReference>
<dbReference type="EMBL" id="CP014525">
    <property type="protein sequence ID" value="AMW34390.1"/>
    <property type="molecule type" value="Genomic_DNA"/>
</dbReference>
<dbReference type="InterPro" id="IPR041699">
    <property type="entry name" value="AAA_32"/>
</dbReference>
<keyword evidence="3" id="KW-0175">Coiled coil</keyword>
<dbReference type="EC" id="3.4.21.53" evidence="2"/>
<dbReference type="Pfam" id="PF20436">
    <property type="entry name" value="LonB_AAA-LID"/>
    <property type="match status" value="1"/>
</dbReference>
<dbReference type="Pfam" id="PF13654">
    <property type="entry name" value="AAA_32"/>
    <property type="match status" value="1"/>
</dbReference>
<name>A0A143DCX7_9PROT</name>
<dbReference type="InterPro" id="IPR008269">
    <property type="entry name" value="Lon_proteolytic"/>
</dbReference>
<evidence type="ECO:0000256" key="3">
    <source>
        <dbReference type="SAM" id="Coils"/>
    </source>
</evidence>
<gene>
    <name evidence="6" type="ORF">AY555_03415</name>
</gene>
<feature type="active site" evidence="2">
    <location>
        <position position="668"/>
    </location>
</feature>
<dbReference type="GO" id="GO:0005524">
    <property type="term" value="F:ATP binding"/>
    <property type="evidence" value="ECO:0007669"/>
    <property type="project" value="InterPro"/>
</dbReference>
<evidence type="ECO:0000256" key="1">
    <source>
        <dbReference type="ARBA" id="ARBA00022670"/>
    </source>
</evidence>
<dbReference type="PANTHER" id="PTHR10046">
    <property type="entry name" value="ATP DEPENDENT LON PROTEASE FAMILY MEMBER"/>
    <property type="match status" value="1"/>
</dbReference>
<evidence type="ECO:0000256" key="2">
    <source>
        <dbReference type="PROSITE-ProRule" id="PRU01122"/>
    </source>
</evidence>
<evidence type="ECO:0000256" key="4">
    <source>
        <dbReference type="SAM" id="MobiDB-lite"/>
    </source>
</evidence>
<dbReference type="SUPFAM" id="SSF52540">
    <property type="entry name" value="P-loop containing nucleoside triphosphate hydrolases"/>
    <property type="match status" value="1"/>
</dbReference>
<feature type="region of interest" description="Disordered" evidence="4">
    <location>
        <begin position="806"/>
        <end position="831"/>
    </location>
</feature>
<feature type="domain" description="Lon proteolytic" evidence="5">
    <location>
        <begin position="578"/>
        <end position="773"/>
    </location>
</feature>
<dbReference type="GO" id="GO:0004252">
    <property type="term" value="F:serine-type endopeptidase activity"/>
    <property type="evidence" value="ECO:0007669"/>
    <property type="project" value="UniProtKB-UniRule"/>
</dbReference>
<sequence length="831" mass="91498">MPPARTLVTSLDPEILRRTVHPAEIPFAISSDLPPSHEETLHPVGQSRAVEAVHFAISMSALGYNLFCMGPEGTGKASLIRRFVGEAAASRPPARDWCYVYNFEDSYRPKALGLPAGRARAFAKAMAALVEELRHALPAAFETEDYHSRQRNIEEDFRQRRETALDEHRRAAEADGIALVRTPMGLTLAPERNGEALGPDDFSHLPEDEQKALKETISRLQDALEETVRRIPQWEREKREQGRILDHELTGSVLDREMASIRDAFSGDDCHEAMEYLDAVRADILENSVLFLPDGDEDDDENVPAMIRKAGDDLRFRRYHVNVLIDHGDATGAPLIIEDHPTQPGLVGRIEYRQHLGTLSTDFHLLRPGALHRANGGFLVMEARKLMANPFAWEDLKRSLRNREIRIEAPGTSWGIMSTQSMEPEPIPLNLKVVLLGEPALYYLLAESDPDFRELFKVVADFDTVFPREPRTIRAMSLLLAEIGQRKNLPPLEAEAVACIIEHGSRLAEDAGKLTASVGALTDLLREAAWVAGQETCKTVQAKHVRKAIQAQRRRSDRIPVAMQEDITRNTITIQTDGSAVGQVNGLAIIGIGTEEFGKPSRITARVRVGRGDFDDIEREVDLGGPTHSKGMLILSSFLRSRFGNDGPILFSASITFEQSYGMIDGDSASSTELYALLSALADTPVDQGKAVTGSVDQFGAVQAVGGINEKIEGFFDLCEARGLTGRQGVIIPQTNIINLMLREDVVDACRRQMFHVWPITHVDDGIALLTGLTAGEQDSTTGQWTPGSINRRIASRLKTFARIAAQEADGNSDSTGSWGGAQGTAGDRRP</sequence>
<dbReference type="Pfam" id="PF05362">
    <property type="entry name" value="Lon_C"/>
    <property type="match status" value="1"/>
</dbReference>
<dbReference type="STRING" id="1549855.AY555_03415"/>
<evidence type="ECO:0000313" key="6">
    <source>
        <dbReference type="EMBL" id="AMW34390.1"/>
    </source>
</evidence>
<protein>
    <recommendedName>
        <fullName evidence="2">endopeptidase La</fullName>
        <ecNumber evidence="2">3.4.21.53</ecNumber>
    </recommendedName>
</protein>
<feature type="coiled-coil region" evidence="3">
    <location>
        <begin position="210"/>
        <end position="237"/>
    </location>
</feature>
<proteinExistence type="inferred from homology"/>
<dbReference type="PRINTS" id="PR00830">
    <property type="entry name" value="ENDOLAPTASE"/>
</dbReference>
<dbReference type="InterPro" id="IPR046843">
    <property type="entry name" value="LonB_AAA-LID"/>
</dbReference>
<keyword evidence="1 2" id="KW-0645">Protease</keyword>
<dbReference type="Proteomes" id="UP000076066">
    <property type="component" value="Chromosome"/>
</dbReference>
<comment type="catalytic activity">
    <reaction evidence="2">
        <text>Hydrolysis of proteins in presence of ATP.</text>
        <dbReference type="EC" id="3.4.21.53"/>
    </reaction>
</comment>
<dbReference type="AlphaFoldDB" id="A0A143DCX7"/>
<keyword evidence="7" id="KW-1185">Reference proteome</keyword>
<feature type="active site" evidence="2">
    <location>
        <position position="711"/>
    </location>
</feature>